<dbReference type="RefSeq" id="WP_092796493.1">
    <property type="nucleotide sequence ID" value="NZ_FNXF01000020.1"/>
</dbReference>
<feature type="domain" description="D-alanyl-D-alanine carboxypeptidase-like core" evidence="1">
    <location>
        <begin position="25"/>
        <end position="179"/>
    </location>
</feature>
<organism evidence="2 3">
    <name type="scientific">Rheinheimera pacifica</name>
    <dbReference type="NCBI Taxonomy" id="173990"/>
    <lineage>
        <taxon>Bacteria</taxon>
        <taxon>Pseudomonadati</taxon>
        <taxon>Pseudomonadota</taxon>
        <taxon>Gammaproteobacteria</taxon>
        <taxon>Chromatiales</taxon>
        <taxon>Chromatiaceae</taxon>
        <taxon>Rheinheimera</taxon>
    </lineage>
</organism>
<evidence type="ECO:0000313" key="3">
    <source>
        <dbReference type="Proteomes" id="UP000199371"/>
    </source>
</evidence>
<dbReference type="PANTHER" id="PTHR34385:SF1">
    <property type="entry name" value="PEPTIDOGLYCAN L-ALANYL-D-GLUTAMATE ENDOPEPTIDASE CWLK"/>
    <property type="match status" value="1"/>
</dbReference>
<sequence length="228" mass="25255">MIDCSDDILTGLSEQHLLTRPDGFMLHKAVAQPFSALCTAAKADGIEIKIVSAFRSYQRQAAIWQAKLAGKRPVYDQDGQVIDISSLTGKAKLDAVLLYSALPGASRHHWGTEFDVYDAGSVPPDYKPQLEPAEYGPDGPFYRLQQWLSAYASDFGFFLPYREFQGGVAAEPWHISYQPLASAYLASFNSGILRQCLTQHPLAEQQLVLTHLDAIFNRYIANICLATP</sequence>
<dbReference type="GO" id="GO:0006508">
    <property type="term" value="P:proteolysis"/>
    <property type="evidence" value="ECO:0007669"/>
    <property type="project" value="InterPro"/>
</dbReference>
<evidence type="ECO:0000313" key="2">
    <source>
        <dbReference type="EMBL" id="SEI10771.1"/>
    </source>
</evidence>
<protein>
    <submittedName>
        <fullName evidence="2">LD-carboxypeptidase LdcB, LAS superfamily</fullName>
    </submittedName>
</protein>
<name>A0A1H6ND73_9GAMM</name>
<reference evidence="3" key="1">
    <citation type="submission" date="2016-10" db="EMBL/GenBank/DDBJ databases">
        <authorList>
            <person name="Varghese N."/>
            <person name="Submissions S."/>
        </authorList>
    </citation>
    <scope>NUCLEOTIDE SEQUENCE [LARGE SCALE GENOMIC DNA]</scope>
    <source>
        <strain evidence="3">DSM 17616</strain>
    </source>
</reference>
<dbReference type="CDD" id="cd14847">
    <property type="entry name" value="DD-carboxypeptidase_like"/>
    <property type="match status" value="1"/>
</dbReference>
<dbReference type="InterPro" id="IPR052179">
    <property type="entry name" value="DD-CPase-like"/>
</dbReference>
<dbReference type="InterPro" id="IPR009045">
    <property type="entry name" value="Zn_M74/Hedgehog-like"/>
</dbReference>
<dbReference type="OrthoDB" id="9792074at2"/>
<dbReference type="STRING" id="173990.SAMN05660691_03725"/>
<dbReference type="EMBL" id="FNXF01000020">
    <property type="protein sequence ID" value="SEI10771.1"/>
    <property type="molecule type" value="Genomic_DNA"/>
</dbReference>
<dbReference type="PANTHER" id="PTHR34385">
    <property type="entry name" value="D-ALANYL-D-ALANINE CARBOXYPEPTIDASE"/>
    <property type="match status" value="1"/>
</dbReference>
<keyword evidence="2" id="KW-0121">Carboxypeptidase</keyword>
<keyword evidence="3" id="KW-1185">Reference proteome</keyword>
<dbReference type="GO" id="GO:0004180">
    <property type="term" value="F:carboxypeptidase activity"/>
    <property type="evidence" value="ECO:0007669"/>
    <property type="project" value="UniProtKB-KW"/>
</dbReference>
<gene>
    <name evidence="2" type="ORF">SAMN05660691_03725</name>
</gene>
<dbReference type="Gene3D" id="3.30.1380.10">
    <property type="match status" value="1"/>
</dbReference>
<proteinExistence type="predicted"/>
<keyword evidence="2" id="KW-0645">Protease</keyword>
<keyword evidence="2" id="KW-0378">Hydrolase</keyword>
<dbReference type="Pfam" id="PF02557">
    <property type="entry name" value="VanY"/>
    <property type="match status" value="1"/>
</dbReference>
<dbReference type="Proteomes" id="UP000199371">
    <property type="component" value="Unassembled WGS sequence"/>
</dbReference>
<dbReference type="AlphaFoldDB" id="A0A1H6ND73"/>
<dbReference type="InterPro" id="IPR003709">
    <property type="entry name" value="VanY-like_core_dom"/>
</dbReference>
<evidence type="ECO:0000259" key="1">
    <source>
        <dbReference type="Pfam" id="PF02557"/>
    </source>
</evidence>
<accession>A0A1H6ND73</accession>
<dbReference type="SUPFAM" id="SSF55166">
    <property type="entry name" value="Hedgehog/DD-peptidase"/>
    <property type="match status" value="1"/>
</dbReference>